<dbReference type="GeneID" id="27717456"/>
<evidence type="ECO:0008006" key="6">
    <source>
        <dbReference type="Google" id="ProtNLM"/>
    </source>
</evidence>
<reference evidence="4 5" key="1">
    <citation type="submission" date="2015-01" db="EMBL/GenBank/DDBJ databases">
        <title>The Genome Sequence of Fonsecaea multimorphosa CBS 102226.</title>
        <authorList>
            <consortium name="The Broad Institute Genomics Platform"/>
            <person name="Cuomo C."/>
            <person name="de Hoog S."/>
            <person name="Gorbushina A."/>
            <person name="Stielow B."/>
            <person name="Teixiera M."/>
            <person name="Abouelleil A."/>
            <person name="Chapman S.B."/>
            <person name="Priest M."/>
            <person name="Young S.K."/>
            <person name="Wortman J."/>
            <person name="Nusbaum C."/>
            <person name="Birren B."/>
        </authorList>
    </citation>
    <scope>NUCLEOTIDE SEQUENCE [LARGE SCALE GENOMIC DNA]</scope>
    <source>
        <strain evidence="4 5">CBS 102226</strain>
    </source>
</reference>
<gene>
    <name evidence="4" type="ORF">Z520_11710</name>
</gene>
<dbReference type="PANTHER" id="PTHR42877">
    <property type="entry name" value="L-ORNITHINE N(5)-MONOOXYGENASE-RELATED"/>
    <property type="match status" value="1"/>
</dbReference>
<name>A0A0D2JPW4_9EURO</name>
<dbReference type="PANTHER" id="PTHR42877:SF12">
    <property type="entry name" value="MONOOXYGENASE"/>
    <property type="match status" value="1"/>
</dbReference>
<keyword evidence="5" id="KW-1185">Reference proteome</keyword>
<dbReference type="AlphaFoldDB" id="A0A0D2JPW4"/>
<dbReference type="RefSeq" id="XP_016626657.1">
    <property type="nucleotide sequence ID" value="XM_016782198.1"/>
</dbReference>
<dbReference type="Gene3D" id="3.50.50.60">
    <property type="entry name" value="FAD/NAD(P)-binding domain"/>
    <property type="match status" value="3"/>
</dbReference>
<sequence>MNESQLFNGIHKPATNGSKEQPYTISETPLGQPRAIRVVVVGAGASGLNMARQIDTHMENVEYVVYEKNPEVLGGTWFENRYPGCTCDLPSVNYQFSWAPNPNWTKLNIRLNHAIVGAEWDEAAGVWNIEIRDLVNGNRLHNWSHALINAPRSSHWKWPDIAGLHDFEGKLMHSACWDVAYDMRGNTVAVIGSGSSGVQIIPALQPHVKSLITFISSPTWITAGYAQKFAGPGGANFTCDRGQCFYFRSQDKAYLDYRKDMKSELNRRFNILLKDTPEQAAAKDFSKTEMEMRVQKDARLVKTLIPDFPVGCRRSYPGNAYLEALVAPNMMIVTDAIERITKTSMILSTGEHVEFDALVCATGFDVSFRPRFPIMGRGGVSLEQHWTEGLPQAYLSLAVELFPNYFDFLGPNCPIGHGSVVPIAEHAAKYMINMLQKMQTQNTKTFVPKADAVRDFNEHISAFMERTVWSAKCRSWYKNGMTDGPVVGLHPGSRIHWFHVLDDPRYEDYEFSYWTISRFQYLGNGFSTREAEDRDSSYYLDQPWAGIRSY</sequence>
<dbReference type="InterPro" id="IPR036188">
    <property type="entry name" value="FAD/NAD-bd_sf"/>
</dbReference>
<feature type="region of interest" description="Disordered" evidence="3">
    <location>
        <begin position="1"/>
        <end position="27"/>
    </location>
</feature>
<evidence type="ECO:0000313" key="4">
    <source>
        <dbReference type="EMBL" id="KIX92534.1"/>
    </source>
</evidence>
<evidence type="ECO:0000256" key="3">
    <source>
        <dbReference type="SAM" id="MobiDB-lite"/>
    </source>
</evidence>
<feature type="compositionally biased region" description="Polar residues" evidence="3">
    <location>
        <begin position="15"/>
        <end position="27"/>
    </location>
</feature>
<dbReference type="Proteomes" id="UP000053411">
    <property type="component" value="Unassembled WGS sequence"/>
</dbReference>
<comment type="similarity">
    <text evidence="2">Belongs to the FAD-binding monooxygenase family.</text>
</comment>
<proteinExistence type="inferred from homology"/>
<evidence type="ECO:0000313" key="5">
    <source>
        <dbReference type="Proteomes" id="UP000053411"/>
    </source>
</evidence>
<accession>A0A0D2JPW4</accession>
<comment type="cofactor">
    <cofactor evidence="1">
        <name>FAD</name>
        <dbReference type="ChEBI" id="CHEBI:57692"/>
    </cofactor>
</comment>
<dbReference type="InterPro" id="IPR051209">
    <property type="entry name" value="FAD-bind_Monooxygenase_sf"/>
</dbReference>
<dbReference type="EMBL" id="KN848103">
    <property type="protein sequence ID" value="KIX92534.1"/>
    <property type="molecule type" value="Genomic_DNA"/>
</dbReference>
<dbReference type="PRINTS" id="PR00419">
    <property type="entry name" value="ADXRDTASE"/>
</dbReference>
<evidence type="ECO:0000256" key="1">
    <source>
        <dbReference type="ARBA" id="ARBA00001974"/>
    </source>
</evidence>
<dbReference type="Pfam" id="PF13450">
    <property type="entry name" value="NAD_binding_8"/>
    <property type="match status" value="1"/>
</dbReference>
<dbReference type="SUPFAM" id="SSF51905">
    <property type="entry name" value="FAD/NAD(P)-binding domain"/>
    <property type="match status" value="1"/>
</dbReference>
<protein>
    <recommendedName>
        <fullName evidence="6">FAD/NAD(P)-binding domain-containing protein</fullName>
    </recommendedName>
</protein>
<organism evidence="4 5">
    <name type="scientific">Fonsecaea multimorphosa CBS 102226</name>
    <dbReference type="NCBI Taxonomy" id="1442371"/>
    <lineage>
        <taxon>Eukaryota</taxon>
        <taxon>Fungi</taxon>
        <taxon>Dikarya</taxon>
        <taxon>Ascomycota</taxon>
        <taxon>Pezizomycotina</taxon>
        <taxon>Eurotiomycetes</taxon>
        <taxon>Chaetothyriomycetidae</taxon>
        <taxon>Chaetothyriales</taxon>
        <taxon>Herpotrichiellaceae</taxon>
        <taxon>Fonsecaea</taxon>
    </lineage>
</organism>
<dbReference type="OrthoDB" id="74360at2759"/>
<evidence type="ECO:0000256" key="2">
    <source>
        <dbReference type="ARBA" id="ARBA00010139"/>
    </source>
</evidence>
<dbReference type="VEuPathDB" id="FungiDB:Z520_11710"/>